<feature type="compositionally biased region" description="Basic and acidic residues" evidence="1">
    <location>
        <begin position="315"/>
        <end position="346"/>
    </location>
</feature>
<sequence>MAVSRESAVIIERRPLDTSPAARLNSYNHHTLAPWLKETGYLTPLFLHKRQKEIAPCNMGQWLSQGIQRHMLHAPVAIHRLSVQEEVAAMLDVALEVQINATMGGFGKNSPLGYFVRMSHCSPKDADAGTLRTVFTIKEALVKLASSNQLFFFPYHADLDRLSEWRCYINKNRVVTITQSRFYQCNHQGITDNALRSLAMQVKSRGFVVNLVEINPWGAHAGSGSLLFHWLDDADILNRAGSGPEPAPAVVIRLVEEGESPVLSRDEAYWIGRERIIKDELRCLRERGLKWVLGDDAHAKFMALPLPGASPMPTTRKDGPEIFQRKRAGDDRIGDGKRSTARDHPRFVKLKRALHD</sequence>
<evidence type="ECO:0000313" key="2">
    <source>
        <dbReference type="EMBL" id="CAI0645924.1"/>
    </source>
</evidence>
<proteinExistence type="predicted"/>
<evidence type="ECO:0000313" key="3">
    <source>
        <dbReference type="Proteomes" id="UP001152533"/>
    </source>
</evidence>
<gene>
    <name evidence="2" type="ORF">CGXH109_LOCUS50164</name>
</gene>
<name>A0A9W4RQQ9_9PEZI</name>
<comment type="caution">
    <text evidence="2">The sequence shown here is derived from an EMBL/GenBank/DDBJ whole genome shotgun (WGS) entry which is preliminary data.</text>
</comment>
<feature type="region of interest" description="Disordered" evidence="1">
    <location>
        <begin position="307"/>
        <end position="346"/>
    </location>
</feature>
<protein>
    <submittedName>
        <fullName evidence="2">Uncharacterized protein</fullName>
    </submittedName>
</protein>
<organism evidence="2 3">
    <name type="scientific">Colletotrichum noveboracense</name>
    <dbReference type="NCBI Taxonomy" id="2664923"/>
    <lineage>
        <taxon>Eukaryota</taxon>
        <taxon>Fungi</taxon>
        <taxon>Dikarya</taxon>
        <taxon>Ascomycota</taxon>
        <taxon>Pezizomycotina</taxon>
        <taxon>Sordariomycetes</taxon>
        <taxon>Hypocreomycetidae</taxon>
        <taxon>Glomerellales</taxon>
        <taxon>Glomerellaceae</taxon>
        <taxon>Colletotrichum</taxon>
        <taxon>Colletotrichum gloeosporioides species complex</taxon>
    </lineage>
</organism>
<evidence type="ECO:0000256" key="1">
    <source>
        <dbReference type="SAM" id="MobiDB-lite"/>
    </source>
</evidence>
<keyword evidence="3" id="KW-1185">Reference proteome</keyword>
<accession>A0A9W4RQQ9</accession>
<dbReference type="Proteomes" id="UP001152533">
    <property type="component" value="Unassembled WGS sequence"/>
</dbReference>
<dbReference type="EMBL" id="CAMGZC010000285">
    <property type="protein sequence ID" value="CAI0645924.1"/>
    <property type="molecule type" value="Genomic_DNA"/>
</dbReference>
<reference evidence="2" key="1">
    <citation type="submission" date="2022-08" db="EMBL/GenBank/DDBJ databases">
        <authorList>
            <person name="Giroux E."/>
            <person name="Giroux E."/>
        </authorList>
    </citation>
    <scope>NUCLEOTIDE SEQUENCE</scope>
    <source>
        <strain evidence="2">H1091258</strain>
    </source>
</reference>
<dbReference type="AlphaFoldDB" id="A0A9W4RQQ9"/>